<comment type="similarity">
    <text evidence="3">Belongs to the Nudix hydrolase family. NudK subfamily.</text>
</comment>
<evidence type="ECO:0000256" key="6">
    <source>
        <dbReference type="ARBA" id="ARBA00032162"/>
    </source>
</evidence>
<dbReference type="Pfam" id="PF00293">
    <property type="entry name" value="NUDIX"/>
    <property type="match status" value="1"/>
</dbReference>
<dbReference type="PROSITE" id="PS51462">
    <property type="entry name" value="NUDIX"/>
    <property type="match status" value="1"/>
</dbReference>
<name>A0AA37KN84_9BACT</name>
<gene>
    <name evidence="9" type="ORF">CE91St16_16330</name>
</gene>
<dbReference type="Proteomes" id="UP001055105">
    <property type="component" value="Unassembled WGS sequence"/>
</dbReference>
<dbReference type="Gene3D" id="3.90.79.10">
    <property type="entry name" value="Nucleoside Triphosphate Pyrophosphohydrolase"/>
    <property type="match status" value="1"/>
</dbReference>
<protein>
    <recommendedName>
        <fullName evidence="4">GDP-mannose pyrophosphatase</fullName>
    </recommendedName>
    <alternativeName>
        <fullName evidence="6">GDP-mannose hydrolase</fullName>
    </alternativeName>
    <alternativeName>
        <fullName evidence="7">GDPMK</fullName>
    </alternativeName>
</protein>
<proteinExistence type="inferred from homology"/>
<dbReference type="GO" id="GO:0006753">
    <property type="term" value="P:nucleoside phosphate metabolic process"/>
    <property type="evidence" value="ECO:0007669"/>
    <property type="project" value="TreeGrafter"/>
</dbReference>
<dbReference type="OMA" id="VRWPLAQ"/>
<evidence type="ECO:0000256" key="2">
    <source>
        <dbReference type="ARBA" id="ARBA00001946"/>
    </source>
</evidence>
<comment type="cofactor">
    <cofactor evidence="2">
        <name>Mg(2+)</name>
        <dbReference type="ChEBI" id="CHEBI:18420"/>
    </cofactor>
</comment>
<dbReference type="SUPFAM" id="SSF55811">
    <property type="entry name" value="Nudix"/>
    <property type="match status" value="1"/>
</dbReference>
<dbReference type="PANTHER" id="PTHR11839:SF18">
    <property type="entry name" value="NUDIX HYDROLASE DOMAIN-CONTAINING PROTEIN"/>
    <property type="match status" value="1"/>
</dbReference>
<evidence type="ECO:0000256" key="5">
    <source>
        <dbReference type="ARBA" id="ARBA00022801"/>
    </source>
</evidence>
<dbReference type="RefSeq" id="WP_009598887.1">
    <property type="nucleotide sequence ID" value="NZ_AP025581.1"/>
</dbReference>
<dbReference type="GO" id="GO:0019693">
    <property type="term" value="P:ribose phosphate metabolic process"/>
    <property type="evidence" value="ECO:0007669"/>
    <property type="project" value="TreeGrafter"/>
</dbReference>
<accession>A0AA37KN84</accession>
<comment type="caution">
    <text evidence="9">The sequence shown here is derived from an EMBL/GenBank/DDBJ whole genome shotgun (WGS) entry which is preliminary data.</text>
</comment>
<dbReference type="AlphaFoldDB" id="A0AA37KN84"/>
<evidence type="ECO:0000256" key="4">
    <source>
        <dbReference type="ARBA" id="ARBA00016377"/>
    </source>
</evidence>
<dbReference type="PANTHER" id="PTHR11839">
    <property type="entry name" value="UDP/ADP-SUGAR PYROPHOSPHATASE"/>
    <property type="match status" value="1"/>
</dbReference>
<evidence type="ECO:0000256" key="3">
    <source>
        <dbReference type="ARBA" id="ARBA00007275"/>
    </source>
</evidence>
<evidence type="ECO:0000256" key="1">
    <source>
        <dbReference type="ARBA" id="ARBA00000847"/>
    </source>
</evidence>
<sequence length="185" mass="20884">MENPKSRAWKVVKSEYLARKPWFTVRHERIELPDGRSIPDYYVFEYPDWVNVIAITKEGKFVFIDQYRHGLGETNYEIPAGVAEPDDASMLAAAQRELAEETGYGGGEWRELLVVAPNPATQSNLTYCYLATGVERLGAQRLDATEDIRVHLFTAAEVRELLTGGGIRQALMAAPLWRYAAEYGL</sequence>
<evidence type="ECO:0000313" key="9">
    <source>
        <dbReference type="EMBL" id="GKI18725.1"/>
    </source>
</evidence>
<evidence type="ECO:0000313" key="10">
    <source>
        <dbReference type="Proteomes" id="UP001055105"/>
    </source>
</evidence>
<evidence type="ECO:0000259" key="8">
    <source>
        <dbReference type="PROSITE" id="PS51462"/>
    </source>
</evidence>
<feature type="domain" description="Nudix hydrolase" evidence="8">
    <location>
        <begin position="45"/>
        <end position="175"/>
    </location>
</feature>
<dbReference type="EMBL" id="BQOL01000001">
    <property type="protein sequence ID" value="GKI18725.1"/>
    <property type="molecule type" value="Genomic_DNA"/>
</dbReference>
<dbReference type="InterPro" id="IPR000086">
    <property type="entry name" value="NUDIX_hydrolase_dom"/>
</dbReference>
<comment type="catalytic activity">
    <reaction evidence="1">
        <text>GDP-alpha-D-mannose + H2O = alpha-D-mannose 1-phosphate + GMP + 2 H(+)</text>
        <dbReference type="Rhea" id="RHEA:27978"/>
        <dbReference type="ChEBI" id="CHEBI:15377"/>
        <dbReference type="ChEBI" id="CHEBI:15378"/>
        <dbReference type="ChEBI" id="CHEBI:57527"/>
        <dbReference type="ChEBI" id="CHEBI:58115"/>
        <dbReference type="ChEBI" id="CHEBI:58409"/>
    </reaction>
</comment>
<dbReference type="InterPro" id="IPR015797">
    <property type="entry name" value="NUDIX_hydrolase-like_dom_sf"/>
</dbReference>
<dbReference type="CDD" id="cd03424">
    <property type="entry name" value="NUDIX_ADPRase_Nudt5_UGPPase_Nudt14"/>
    <property type="match status" value="1"/>
</dbReference>
<evidence type="ECO:0000256" key="7">
    <source>
        <dbReference type="ARBA" id="ARBA00032272"/>
    </source>
</evidence>
<keyword evidence="5" id="KW-0378">Hydrolase</keyword>
<reference evidence="9" key="1">
    <citation type="submission" date="2022-01" db="EMBL/GenBank/DDBJ databases">
        <title>Novel bile acid biosynthetic pathways are enriched in the microbiome of centenarians.</title>
        <authorList>
            <person name="Sato Y."/>
            <person name="Atarashi K."/>
            <person name="Plichta R.D."/>
            <person name="Arai Y."/>
            <person name="Sasajima S."/>
            <person name="Kearney M.S."/>
            <person name="Suda W."/>
            <person name="Takeshita K."/>
            <person name="Sasaki T."/>
            <person name="Okamoto S."/>
            <person name="Skelly N.A."/>
            <person name="Okamura Y."/>
            <person name="Vlamakis H."/>
            <person name="Li Y."/>
            <person name="Tanoue T."/>
            <person name="Takei H."/>
            <person name="Nittono H."/>
            <person name="Narushima S."/>
            <person name="Irie J."/>
            <person name="Itoh H."/>
            <person name="Moriya K."/>
            <person name="Sugiura Y."/>
            <person name="Suematsu M."/>
            <person name="Moritoki N."/>
            <person name="Shibata S."/>
            <person name="Littman R.D."/>
            <person name="Fischbach A.M."/>
            <person name="Uwamino Y."/>
            <person name="Inoue T."/>
            <person name="Honda A."/>
            <person name="Hattori M."/>
            <person name="Murai T."/>
            <person name="Xavier J.R."/>
            <person name="Hirose N."/>
            <person name="Honda K."/>
        </authorList>
    </citation>
    <scope>NUCLEOTIDE SEQUENCE</scope>
    <source>
        <strain evidence="9">CE91-St16</strain>
    </source>
</reference>
<organism evidence="9 10">
    <name type="scientific">Alistipes finegoldii</name>
    <dbReference type="NCBI Taxonomy" id="214856"/>
    <lineage>
        <taxon>Bacteria</taxon>
        <taxon>Pseudomonadati</taxon>
        <taxon>Bacteroidota</taxon>
        <taxon>Bacteroidia</taxon>
        <taxon>Bacteroidales</taxon>
        <taxon>Rikenellaceae</taxon>
        <taxon>Alistipes</taxon>
    </lineage>
</organism>
<dbReference type="GO" id="GO:0016787">
    <property type="term" value="F:hydrolase activity"/>
    <property type="evidence" value="ECO:0007669"/>
    <property type="project" value="UniProtKB-KW"/>
</dbReference>